<evidence type="ECO:0000256" key="1">
    <source>
        <dbReference type="SAM" id="MobiDB-lite"/>
    </source>
</evidence>
<organism evidence="2">
    <name type="scientific">Sylvanvirus sp</name>
    <dbReference type="NCBI Taxonomy" id="2487774"/>
    <lineage>
        <taxon>Viruses</taxon>
    </lineage>
</organism>
<feature type="compositionally biased region" description="Low complexity" evidence="1">
    <location>
        <begin position="181"/>
        <end position="204"/>
    </location>
</feature>
<reference evidence="2" key="1">
    <citation type="submission" date="2018-10" db="EMBL/GenBank/DDBJ databases">
        <title>Hidden diversity of soil giant viruses.</title>
        <authorList>
            <person name="Schulz F."/>
            <person name="Alteio L."/>
            <person name="Goudeau D."/>
            <person name="Ryan E.M."/>
            <person name="Malmstrom R.R."/>
            <person name="Blanchard J."/>
            <person name="Woyke T."/>
        </authorList>
    </citation>
    <scope>NUCLEOTIDE SEQUENCE</scope>
    <source>
        <strain evidence="2">SYV1</strain>
    </source>
</reference>
<feature type="region of interest" description="Disordered" evidence="1">
    <location>
        <begin position="106"/>
        <end position="231"/>
    </location>
</feature>
<feature type="compositionally biased region" description="Polar residues" evidence="1">
    <location>
        <begin position="465"/>
        <end position="512"/>
    </location>
</feature>
<gene>
    <name evidence="2" type="ORF">Sylvanvirus18_1</name>
</gene>
<protein>
    <submittedName>
        <fullName evidence="2">Uncharacterized protein</fullName>
    </submittedName>
</protein>
<feature type="compositionally biased region" description="Low complexity" evidence="1">
    <location>
        <begin position="436"/>
        <end position="452"/>
    </location>
</feature>
<feature type="compositionally biased region" description="Polar residues" evidence="1">
    <location>
        <begin position="205"/>
        <end position="231"/>
    </location>
</feature>
<proteinExistence type="predicted"/>
<feature type="non-terminal residue" evidence="2">
    <location>
        <position position="583"/>
    </location>
</feature>
<evidence type="ECO:0000313" key="2">
    <source>
        <dbReference type="EMBL" id="AYV86998.1"/>
    </source>
</evidence>
<dbReference type="EMBL" id="MK072524">
    <property type="protein sequence ID" value="AYV86998.1"/>
    <property type="molecule type" value="Genomic_DNA"/>
</dbReference>
<sequence length="583" mass="62122">MSCPVLPNLQCMDCGNNVDCCSCQVPLPFIPGCVPTITSNIRVQSTGVCVQGVEQPCAGTTSVIDSCAGQQVDIDNVPEGEVFNTTICDGLPLFAVPGTFPCPPAPVTSNTASANNRTMMQPRQQNRMQQRTQPRLQSNQPQMQQRVQPSAQPNAQPSSQPRFQSTQPQVQQRKSNNQPMQLRPQYSPQLQQQQLLRQQSIPRSTPSYTAPSNYTPQMQQRSRPVQAPQPSIQPISVEYQTQEDFEREFGVSTPIYEETTEQMMEDNPYNLDNSDESNDMDELNESKYAGGPIATCPTCGCDANIPCPCACIGIDKVDPCKCDFIQLTQTETPECDTCGGQTVDITNCNTTTPCGCTCPTCTCGSNAGATGCDCNCGDCLCSTGTSACCAAPVPVPASAPTPTATSFNTPKASIQPAKAIASNQIAKTVQPIKAVQSTQSAQSQQSSQSSQSFIPTRPLSLPRAQPTQSTQSTQLAQNARTIQKPPSAQKSPSIQPSPVQNPLQTTQNSTPSFHAKPQRYRNPKGAVVPDLKPQLLTKQIMKGGSKPPLAGSSPSVAGCATGTCVNGVLSPVATTEDTCTGDT</sequence>
<feature type="compositionally biased region" description="Polar residues" evidence="1">
    <location>
        <begin position="136"/>
        <end position="180"/>
    </location>
</feature>
<feature type="compositionally biased region" description="Low complexity" evidence="1">
    <location>
        <begin position="115"/>
        <end position="135"/>
    </location>
</feature>
<feature type="region of interest" description="Disordered" evidence="1">
    <location>
        <begin position="436"/>
        <end position="528"/>
    </location>
</feature>
<name>A0A3G5AIM2_9VIRU</name>
<accession>A0A3G5AIM2</accession>